<dbReference type="Proteomes" id="UP000230842">
    <property type="component" value="Unassembled WGS sequence"/>
</dbReference>
<comment type="caution">
    <text evidence="4">The sequence shown here is derived from an EMBL/GenBank/DDBJ whole genome shotgun (WGS) entry which is preliminary data.</text>
</comment>
<gene>
    <name evidence="4" type="ORF">CLV56_1240</name>
</gene>
<evidence type="ECO:0000256" key="1">
    <source>
        <dbReference type="SAM" id="Phobius"/>
    </source>
</evidence>
<dbReference type="InterPro" id="IPR027787">
    <property type="entry name" value="Alpha/beta-hydrolase_catalytic"/>
</dbReference>
<dbReference type="Pfam" id="PF15420">
    <property type="entry name" value="Abhydrolase_9_N"/>
    <property type="match status" value="1"/>
</dbReference>
<organism evidence="4 5">
    <name type="scientific">Mumia flava</name>
    <dbReference type="NCBI Taxonomy" id="1348852"/>
    <lineage>
        <taxon>Bacteria</taxon>
        <taxon>Bacillati</taxon>
        <taxon>Actinomycetota</taxon>
        <taxon>Actinomycetes</taxon>
        <taxon>Propionibacteriales</taxon>
        <taxon>Nocardioidaceae</taxon>
        <taxon>Mumia</taxon>
    </lineage>
</organism>
<feature type="transmembrane region" description="Helical" evidence="1">
    <location>
        <begin position="12"/>
        <end position="32"/>
    </location>
</feature>
<evidence type="ECO:0000313" key="4">
    <source>
        <dbReference type="EMBL" id="PJJ57021.1"/>
    </source>
</evidence>
<evidence type="ECO:0000313" key="5">
    <source>
        <dbReference type="Proteomes" id="UP000230842"/>
    </source>
</evidence>
<feature type="domain" description="Alpha/beta-hydrolase N-terminal" evidence="3">
    <location>
        <begin position="31"/>
        <end position="237"/>
    </location>
</feature>
<protein>
    <submittedName>
        <fullName evidence="4">Putative membrane protein</fullName>
    </submittedName>
</protein>
<keyword evidence="5" id="KW-1185">Reference proteome</keyword>
<dbReference type="EMBL" id="PGEZ01000001">
    <property type="protein sequence ID" value="PJJ57021.1"/>
    <property type="molecule type" value="Genomic_DNA"/>
</dbReference>
<feature type="domain" description="Alpha/beta-hydrolase catalytic" evidence="2">
    <location>
        <begin position="254"/>
        <end position="542"/>
    </location>
</feature>
<proteinExistence type="predicted"/>
<feature type="transmembrane region" description="Helical" evidence="1">
    <location>
        <begin position="163"/>
        <end position="182"/>
    </location>
</feature>
<dbReference type="RefSeq" id="WP_211287992.1">
    <property type="nucleotide sequence ID" value="NZ_PGEZ01000001.1"/>
</dbReference>
<keyword evidence="1" id="KW-1133">Transmembrane helix</keyword>
<evidence type="ECO:0000259" key="2">
    <source>
        <dbReference type="Pfam" id="PF10081"/>
    </source>
</evidence>
<reference evidence="4 5" key="1">
    <citation type="submission" date="2017-11" db="EMBL/GenBank/DDBJ databases">
        <title>Genomic Encyclopedia of Archaeal and Bacterial Type Strains, Phase II (KMG-II): From Individual Species to Whole Genera.</title>
        <authorList>
            <person name="Goeker M."/>
        </authorList>
    </citation>
    <scope>NUCLEOTIDE SEQUENCE [LARGE SCALE GENOMIC DNA]</scope>
    <source>
        <strain evidence="4 5">DSM 27763</strain>
    </source>
</reference>
<feature type="transmembrane region" description="Helical" evidence="1">
    <location>
        <begin position="44"/>
        <end position="68"/>
    </location>
</feature>
<feature type="transmembrane region" description="Helical" evidence="1">
    <location>
        <begin position="119"/>
        <end position="142"/>
    </location>
</feature>
<name>A0A2M9BGF8_9ACTN</name>
<dbReference type="AlphaFoldDB" id="A0A2M9BGF8"/>
<feature type="transmembrane region" description="Helical" evidence="1">
    <location>
        <begin position="80"/>
        <end position="99"/>
    </location>
</feature>
<keyword evidence="1" id="KW-0812">Transmembrane</keyword>
<accession>A0A2M9BGF8</accession>
<keyword evidence="1" id="KW-0472">Membrane</keyword>
<dbReference type="Pfam" id="PF10081">
    <property type="entry name" value="Abhydrolase_9"/>
    <property type="match status" value="1"/>
</dbReference>
<dbReference type="PROSITE" id="PS51257">
    <property type="entry name" value="PROKAR_LIPOPROTEIN"/>
    <property type="match status" value="1"/>
</dbReference>
<evidence type="ECO:0000259" key="3">
    <source>
        <dbReference type="Pfam" id="PF15420"/>
    </source>
</evidence>
<dbReference type="InterPro" id="IPR027788">
    <property type="entry name" value="Alpha/beta-hydrolase_N_dom"/>
</dbReference>
<sequence length="552" mass="60544">MTRRTRTSSTRAWLPTLPGAYGALVLGCLAFTPSLLPRPALFQGLVAGVSTAIGYGLGVLVAFVWRELVDREARVPEARWWRVYGTVATVLVVASVVLGRRWQDELRGMMGMAREPWPWLLTIPLVWALVAVLGVLLGRGIRAAYRWLVTLLDRGLGERASKVLGLAIVVALLVMAVDGVLFDRLRAGANEIFSVRNGLTPPGVERPVTARRSGGPDSYVAWSDLGREGRVFVAGGPDAARITEFTRRPALEPVRVFAGMESAGEIDDRAALAVRDLQRAGGFARSNLLVVTTTGSGWVEEGSASAFEYLSGGDSAIVGIQYSYFPSWISYLADQELAQEAGRALFDAVYAHWLEMPSDARPRLWVSGESLGSFGAEAAFSGAHDLANRTDGTLLVGPPSFNRLYRRFVDDRDAGTTEIDPVYSEGEVVRFTRRPAEPVPPVWSDWDGTRVLYLQHPSDPIVWWSTDLIFSRPDWLSEPRGPDVLDTVRWIPLVTFWQVSADLAIGAEVPAGYGHNYTGEHVDGWADVLRSPGWTPERSARLRAMIAEDEGR</sequence>